<reference evidence="2" key="1">
    <citation type="journal article" date="2019" name="Int. J. Syst. Evol. Microbiol.">
        <title>The Global Catalogue of Microorganisms (GCM) 10K type strain sequencing project: providing services to taxonomists for standard genome sequencing and annotation.</title>
        <authorList>
            <consortium name="The Broad Institute Genomics Platform"/>
            <consortium name="The Broad Institute Genome Sequencing Center for Infectious Disease"/>
            <person name="Wu L."/>
            <person name="Ma J."/>
        </authorList>
    </citation>
    <scope>NUCLEOTIDE SEQUENCE [LARGE SCALE GENOMIC DNA]</scope>
    <source>
        <strain evidence="2">JCM 17759</strain>
    </source>
</reference>
<dbReference type="Proteomes" id="UP001500840">
    <property type="component" value="Unassembled WGS sequence"/>
</dbReference>
<evidence type="ECO:0000313" key="1">
    <source>
        <dbReference type="EMBL" id="GAA4453803.1"/>
    </source>
</evidence>
<keyword evidence="2" id="KW-1185">Reference proteome</keyword>
<accession>A0ABP8MRU2</accession>
<name>A0ABP8MRU2_9BACT</name>
<evidence type="ECO:0000313" key="2">
    <source>
        <dbReference type="Proteomes" id="UP001500840"/>
    </source>
</evidence>
<proteinExistence type="predicted"/>
<organism evidence="1 2">
    <name type="scientific">Novipirellula rosea</name>
    <dbReference type="NCBI Taxonomy" id="1031540"/>
    <lineage>
        <taxon>Bacteria</taxon>
        <taxon>Pseudomonadati</taxon>
        <taxon>Planctomycetota</taxon>
        <taxon>Planctomycetia</taxon>
        <taxon>Pirellulales</taxon>
        <taxon>Pirellulaceae</taxon>
        <taxon>Novipirellula</taxon>
    </lineage>
</organism>
<comment type="caution">
    <text evidence="1">The sequence shown here is derived from an EMBL/GenBank/DDBJ whole genome shotgun (WGS) entry which is preliminary data.</text>
</comment>
<protein>
    <recommendedName>
        <fullName evidence="3">Secreted protein</fullName>
    </recommendedName>
</protein>
<dbReference type="EMBL" id="BAABGA010000031">
    <property type="protein sequence ID" value="GAA4453803.1"/>
    <property type="molecule type" value="Genomic_DNA"/>
</dbReference>
<sequence length="112" mass="12319">MSNHRLFVLPVTNELLDKKIMIKKFASLTAALLMAFVTVGCDVDKTEEGRMPNVDVDVDGDPGKLPAYDVDGPDVDVSMEKKKVDVPDVDVNMKEKEISVPDVDVSVPDDEE</sequence>
<gene>
    <name evidence="1" type="ORF">GCM10023156_25280</name>
</gene>
<evidence type="ECO:0008006" key="3">
    <source>
        <dbReference type="Google" id="ProtNLM"/>
    </source>
</evidence>